<dbReference type="Proteomes" id="UP000218677">
    <property type="component" value="Unassembled WGS sequence"/>
</dbReference>
<protein>
    <submittedName>
        <fullName evidence="1">Uncharacterized protein</fullName>
    </submittedName>
</protein>
<keyword evidence="2" id="KW-1185">Reference proteome</keyword>
<evidence type="ECO:0000313" key="1">
    <source>
        <dbReference type="EMBL" id="PCF95279.1"/>
    </source>
</evidence>
<accession>A0A2A4HLM5</accession>
<comment type="caution">
    <text evidence="1">The sequence shown here is derived from an EMBL/GenBank/DDBJ whole genome shotgun (WGS) entry which is preliminary data.</text>
</comment>
<evidence type="ECO:0000313" key="2">
    <source>
        <dbReference type="Proteomes" id="UP000218677"/>
    </source>
</evidence>
<dbReference type="RefSeq" id="WP_096652168.1">
    <property type="nucleotide sequence ID" value="NZ_NWUX01000011.1"/>
</dbReference>
<dbReference type="AlphaFoldDB" id="A0A2A4HLM5"/>
<dbReference type="OrthoDB" id="6163999at2"/>
<organism evidence="1 2">
    <name type="scientific">Vreelandella nigrificans</name>
    <dbReference type="NCBI Taxonomy" id="2042704"/>
    <lineage>
        <taxon>Bacteria</taxon>
        <taxon>Pseudomonadati</taxon>
        <taxon>Pseudomonadota</taxon>
        <taxon>Gammaproteobacteria</taxon>
        <taxon>Oceanospirillales</taxon>
        <taxon>Halomonadaceae</taxon>
        <taxon>Vreelandella</taxon>
    </lineage>
</organism>
<name>A0A2A4HLM5_9GAMM</name>
<gene>
    <name evidence="1" type="ORF">CPA45_13345</name>
</gene>
<reference evidence="2" key="1">
    <citation type="submission" date="2017-09" db="EMBL/GenBank/DDBJ databases">
        <authorList>
            <person name="Cho G.-S."/>
            <person name="Oguntoyinbo F.A."/>
            <person name="Cnockaert M."/>
            <person name="Kabisch J."/>
            <person name="Neve H."/>
            <person name="Bockelmann W."/>
            <person name="Wenning M."/>
            <person name="Franz C.M."/>
            <person name="Vandamme P."/>
        </authorList>
    </citation>
    <scope>NUCLEOTIDE SEQUENCE [LARGE SCALE GENOMIC DNA]</scope>
    <source>
        <strain evidence="2">MBT G8648</strain>
    </source>
</reference>
<proteinExistence type="predicted"/>
<dbReference type="EMBL" id="NWUX01000011">
    <property type="protein sequence ID" value="PCF95279.1"/>
    <property type="molecule type" value="Genomic_DNA"/>
</dbReference>
<sequence>MDDELKAIQDDLDSVLERLASYMSSDKLYTQGIEWGEASKADAATVILNYAGNDGASYPYMHLDRAILFFRSDRAFQDSERNKQTAFHGEKIGKFIAAIKALSDGRFVPDSHDLCILSDAANDFMEGRSKWFGESLGVPTVRTLRKKDGEMAKPPLVINGYLDPLSLEKKFAARDVFYLHKKKKVPLDEAIFELVGERAGIKPGTLKAFYYSDEAKKMREMDEFISGIYGEK</sequence>